<keyword evidence="3" id="KW-1185">Reference proteome</keyword>
<dbReference type="EMBL" id="FXAO01000010">
    <property type="protein sequence ID" value="SMG49845.1"/>
    <property type="molecule type" value="Genomic_DNA"/>
</dbReference>
<name>A0A1X7L802_9FLAO</name>
<accession>A0A1X7L802</accession>
<protein>
    <submittedName>
        <fullName evidence="2">Uncharacterized protein</fullName>
    </submittedName>
</protein>
<organism evidence="2 3">
    <name type="scientific">Arenibacter troitsensis</name>
    <dbReference type="NCBI Taxonomy" id="188872"/>
    <lineage>
        <taxon>Bacteria</taxon>
        <taxon>Pseudomonadati</taxon>
        <taxon>Bacteroidota</taxon>
        <taxon>Flavobacteriia</taxon>
        <taxon>Flavobacteriales</taxon>
        <taxon>Flavobacteriaceae</taxon>
        <taxon>Arenibacter</taxon>
    </lineage>
</organism>
<evidence type="ECO:0000313" key="3">
    <source>
        <dbReference type="Proteomes" id="UP000193420"/>
    </source>
</evidence>
<sequence length="56" mass="6438">MSTATFVTLGLFHQKYAILNTLTYREFKTKKTSGEQQKSSKYKLQKEAEIPIVPQS</sequence>
<evidence type="ECO:0000313" key="2">
    <source>
        <dbReference type="EMBL" id="SMG49845.1"/>
    </source>
</evidence>
<proteinExistence type="predicted"/>
<feature type="region of interest" description="Disordered" evidence="1">
    <location>
        <begin position="29"/>
        <end position="56"/>
    </location>
</feature>
<dbReference type="Proteomes" id="UP000193420">
    <property type="component" value="Unassembled WGS sequence"/>
</dbReference>
<gene>
    <name evidence="2" type="ORF">SAMN03080602_03890</name>
</gene>
<dbReference type="STRING" id="188872.SAMN03080602_03890"/>
<dbReference type="AlphaFoldDB" id="A0A1X7L802"/>
<reference evidence="3" key="1">
    <citation type="submission" date="2017-04" db="EMBL/GenBank/DDBJ databases">
        <authorList>
            <person name="Varghese N."/>
            <person name="Submissions S."/>
        </authorList>
    </citation>
    <scope>NUCLEOTIDE SEQUENCE [LARGE SCALE GENOMIC DNA]</scope>
    <source>
        <strain evidence="3">DSM 19835</strain>
    </source>
</reference>
<evidence type="ECO:0000256" key="1">
    <source>
        <dbReference type="SAM" id="MobiDB-lite"/>
    </source>
</evidence>